<reference evidence="2" key="2">
    <citation type="submission" date="2021-04" db="EMBL/GenBank/DDBJ databases">
        <authorList>
            <person name="Gilroy R."/>
        </authorList>
    </citation>
    <scope>NUCLEOTIDE SEQUENCE</scope>
    <source>
        <strain evidence="2">ChiBcec8-14828</strain>
    </source>
</reference>
<evidence type="ECO:0000259" key="1">
    <source>
        <dbReference type="PROSITE" id="PS51186"/>
    </source>
</evidence>
<dbReference type="InterPro" id="IPR000182">
    <property type="entry name" value="GNAT_dom"/>
</dbReference>
<dbReference type="AlphaFoldDB" id="A0A9D2S0S5"/>
<evidence type="ECO:0000313" key="2">
    <source>
        <dbReference type="EMBL" id="HJB39933.1"/>
    </source>
</evidence>
<dbReference type="CDD" id="cd04301">
    <property type="entry name" value="NAT_SF"/>
    <property type="match status" value="1"/>
</dbReference>
<protein>
    <submittedName>
        <fullName evidence="2">GNAT family N-acetyltransferase</fullName>
    </submittedName>
</protein>
<dbReference type="Pfam" id="PF13673">
    <property type="entry name" value="Acetyltransf_10"/>
    <property type="match status" value="1"/>
</dbReference>
<gene>
    <name evidence="2" type="ORF">H9943_05995</name>
</gene>
<dbReference type="Gene3D" id="3.40.630.30">
    <property type="match status" value="1"/>
</dbReference>
<accession>A0A9D2S0S5</accession>
<comment type="caution">
    <text evidence="2">The sequence shown here is derived from an EMBL/GenBank/DDBJ whole genome shotgun (WGS) entry which is preliminary data.</text>
</comment>
<dbReference type="Proteomes" id="UP000824209">
    <property type="component" value="Unassembled WGS sequence"/>
</dbReference>
<reference evidence="2" key="1">
    <citation type="journal article" date="2021" name="PeerJ">
        <title>Extensive microbial diversity within the chicken gut microbiome revealed by metagenomics and culture.</title>
        <authorList>
            <person name="Gilroy R."/>
            <person name="Ravi A."/>
            <person name="Getino M."/>
            <person name="Pursley I."/>
            <person name="Horton D.L."/>
            <person name="Alikhan N.F."/>
            <person name="Baker D."/>
            <person name="Gharbi K."/>
            <person name="Hall N."/>
            <person name="Watson M."/>
            <person name="Adriaenssens E.M."/>
            <person name="Foster-Nyarko E."/>
            <person name="Jarju S."/>
            <person name="Secka A."/>
            <person name="Antonio M."/>
            <person name="Oren A."/>
            <person name="Chaudhuri R.R."/>
            <person name="La Ragione R."/>
            <person name="Hildebrand F."/>
            <person name="Pallen M.J."/>
        </authorList>
    </citation>
    <scope>NUCLEOTIDE SEQUENCE</scope>
    <source>
        <strain evidence="2">ChiBcec8-14828</strain>
    </source>
</reference>
<evidence type="ECO:0000313" key="3">
    <source>
        <dbReference type="Proteomes" id="UP000824209"/>
    </source>
</evidence>
<feature type="domain" description="N-acetyltransferase" evidence="1">
    <location>
        <begin position="1"/>
        <end position="73"/>
    </location>
</feature>
<proteinExistence type="predicted"/>
<sequence length="74" mass="8361">MCIDSEIQSCGIGASLLEHLEERVKEQGAEKISMDARVSAKKFYARHGYETVGDIFLLDYAPVEHIVMEKKLTM</sequence>
<dbReference type="GO" id="GO:0016747">
    <property type="term" value="F:acyltransferase activity, transferring groups other than amino-acyl groups"/>
    <property type="evidence" value="ECO:0007669"/>
    <property type="project" value="InterPro"/>
</dbReference>
<dbReference type="PROSITE" id="PS51186">
    <property type="entry name" value="GNAT"/>
    <property type="match status" value="1"/>
</dbReference>
<dbReference type="SUPFAM" id="SSF55729">
    <property type="entry name" value="Acyl-CoA N-acyltransferases (Nat)"/>
    <property type="match status" value="1"/>
</dbReference>
<name>A0A9D2S0S5_9FIRM</name>
<dbReference type="EMBL" id="DWYA01000054">
    <property type="protein sequence ID" value="HJB39933.1"/>
    <property type="molecule type" value="Genomic_DNA"/>
</dbReference>
<organism evidence="2 3">
    <name type="scientific">Candidatus Ruthenibacterium avium</name>
    <dbReference type="NCBI Taxonomy" id="2838751"/>
    <lineage>
        <taxon>Bacteria</taxon>
        <taxon>Bacillati</taxon>
        <taxon>Bacillota</taxon>
        <taxon>Clostridia</taxon>
        <taxon>Eubacteriales</taxon>
        <taxon>Oscillospiraceae</taxon>
        <taxon>Ruthenibacterium</taxon>
    </lineage>
</organism>
<dbReference type="InterPro" id="IPR016181">
    <property type="entry name" value="Acyl_CoA_acyltransferase"/>
</dbReference>